<protein>
    <recommendedName>
        <fullName evidence="5">Glutamyl/glutaminyl-tRNA synthetase class Ib catalytic domain-containing protein</fullName>
    </recommendedName>
</protein>
<dbReference type="EMBL" id="UINC01089314">
    <property type="protein sequence ID" value="SVC40306.1"/>
    <property type="molecule type" value="Genomic_DNA"/>
</dbReference>
<dbReference type="Pfam" id="PF00749">
    <property type="entry name" value="tRNA-synt_1c"/>
    <property type="match status" value="1"/>
</dbReference>
<evidence type="ECO:0000256" key="4">
    <source>
        <dbReference type="ARBA" id="ARBA00023146"/>
    </source>
</evidence>
<organism evidence="6">
    <name type="scientific">marine metagenome</name>
    <dbReference type="NCBI Taxonomy" id="408172"/>
    <lineage>
        <taxon>unclassified sequences</taxon>
        <taxon>metagenomes</taxon>
        <taxon>ecological metagenomes</taxon>
    </lineage>
</organism>
<keyword evidence="4" id="KW-0030">Aminoacyl-tRNA synthetase</keyword>
<dbReference type="GO" id="GO:0004818">
    <property type="term" value="F:glutamate-tRNA ligase activity"/>
    <property type="evidence" value="ECO:0007669"/>
    <property type="project" value="TreeGrafter"/>
</dbReference>
<dbReference type="InterPro" id="IPR049940">
    <property type="entry name" value="GluQ/Sye"/>
</dbReference>
<evidence type="ECO:0000256" key="2">
    <source>
        <dbReference type="ARBA" id="ARBA00022741"/>
    </source>
</evidence>
<sequence>MPKSSEVRVRFAPSPTGELHVGGARTALFNWLYARQNKGTFILRIEDTDEDRSSEESTQGIFTALKWLGLDTDEGPIYQSTRFDLYRDYVSLLMNSGNAYYCFCSAEEIEGKKQEAMEKGEGWRYDGTWRDRSPEDVQAMIDAGAPKVVRFKVPQKGTTVVDDQ</sequence>
<gene>
    <name evidence="6" type="ORF">METZ01_LOCUS293160</name>
</gene>
<dbReference type="InterPro" id="IPR020058">
    <property type="entry name" value="Glu/Gln-tRNA-synth_Ib_cat-dom"/>
</dbReference>
<feature type="domain" description="Glutamyl/glutaminyl-tRNA synthetase class Ib catalytic" evidence="5">
    <location>
        <begin position="6"/>
        <end position="164"/>
    </location>
</feature>
<dbReference type="InterPro" id="IPR000924">
    <property type="entry name" value="Glu/Gln-tRNA-synth"/>
</dbReference>
<dbReference type="PANTHER" id="PTHR43311:SF2">
    <property type="entry name" value="GLUTAMATE--TRNA LIGASE, MITOCHONDRIAL-RELATED"/>
    <property type="match status" value="1"/>
</dbReference>
<dbReference type="GO" id="GO:0005524">
    <property type="term" value="F:ATP binding"/>
    <property type="evidence" value="ECO:0007669"/>
    <property type="project" value="UniProtKB-KW"/>
</dbReference>
<dbReference type="PANTHER" id="PTHR43311">
    <property type="entry name" value="GLUTAMATE--TRNA LIGASE"/>
    <property type="match status" value="1"/>
</dbReference>
<name>A0A382LUT9_9ZZZZ</name>
<keyword evidence="3" id="KW-0067">ATP-binding</keyword>
<reference evidence="6" key="1">
    <citation type="submission" date="2018-05" db="EMBL/GenBank/DDBJ databases">
        <authorList>
            <person name="Lanie J.A."/>
            <person name="Ng W.-L."/>
            <person name="Kazmierczak K.M."/>
            <person name="Andrzejewski T.M."/>
            <person name="Davidsen T.M."/>
            <person name="Wayne K.J."/>
            <person name="Tettelin H."/>
            <person name="Glass J.I."/>
            <person name="Rusch D."/>
            <person name="Podicherti R."/>
            <person name="Tsui H.-C.T."/>
            <person name="Winkler M.E."/>
        </authorList>
    </citation>
    <scope>NUCLEOTIDE SEQUENCE</scope>
</reference>
<dbReference type="InterPro" id="IPR001412">
    <property type="entry name" value="aa-tRNA-synth_I_CS"/>
</dbReference>
<evidence type="ECO:0000313" key="6">
    <source>
        <dbReference type="EMBL" id="SVC40306.1"/>
    </source>
</evidence>
<dbReference type="PRINTS" id="PR00987">
    <property type="entry name" value="TRNASYNTHGLU"/>
</dbReference>
<dbReference type="PROSITE" id="PS00178">
    <property type="entry name" value="AA_TRNA_LIGASE_I"/>
    <property type="match status" value="1"/>
</dbReference>
<evidence type="ECO:0000259" key="5">
    <source>
        <dbReference type="Pfam" id="PF00749"/>
    </source>
</evidence>
<accession>A0A382LUT9</accession>
<keyword evidence="1" id="KW-0436">Ligase</keyword>
<keyword evidence="2" id="KW-0547">Nucleotide-binding</keyword>
<dbReference type="AlphaFoldDB" id="A0A382LUT9"/>
<dbReference type="GO" id="GO:0006424">
    <property type="term" value="P:glutamyl-tRNA aminoacylation"/>
    <property type="evidence" value="ECO:0007669"/>
    <property type="project" value="TreeGrafter"/>
</dbReference>
<dbReference type="Gene3D" id="3.40.50.620">
    <property type="entry name" value="HUPs"/>
    <property type="match status" value="1"/>
</dbReference>
<evidence type="ECO:0000256" key="3">
    <source>
        <dbReference type="ARBA" id="ARBA00022840"/>
    </source>
</evidence>
<dbReference type="InterPro" id="IPR014729">
    <property type="entry name" value="Rossmann-like_a/b/a_fold"/>
</dbReference>
<proteinExistence type="predicted"/>
<feature type="non-terminal residue" evidence="6">
    <location>
        <position position="164"/>
    </location>
</feature>
<evidence type="ECO:0000256" key="1">
    <source>
        <dbReference type="ARBA" id="ARBA00022598"/>
    </source>
</evidence>
<dbReference type="SUPFAM" id="SSF52374">
    <property type="entry name" value="Nucleotidylyl transferase"/>
    <property type="match status" value="1"/>
</dbReference>
<dbReference type="GO" id="GO:0005829">
    <property type="term" value="C:cytosol"/>
    <property type="evidence" value="ECO:0007669"/>
    <property type="project" value="TreeGrafter"/>
</dbReference>